<evidence type="ECO:0000256" key="1">
    <source>
        <dbReference type="ARBA" id="ARBA00007033"/>
    </source>
</evidence>
<keyword evidence="5" id="KW-1185">Reference proteome</keyword>
<evidence type="ECO:0000256" key="2">
    <source>
        <dbReference type="SAM" id="Phobius"/>
    </source>
</evidence>
<dbReference type="EnsemblMetazoa" id="XM_038215831.1">
    <property type="protein sequence ID" value="XP_038071759.1"/>
    <property type="gene ID" value="LOC119740505"/>
</dbReference>
<dbReference type="Proteomes" id="UP000887568">
    <property type="component" value="Unplaced"/>
</dbReference>
<dbReference type="InterPro" id="IPR029044">
    <property type="entry name" value="Nucleotide-diphossugar_trans"/>
</dbReference>
<dbReference type="AlphaFoldDB" id="A0A914B725"/>
<evidence type="ECO:0000259" key="3">
    <source>
        <dbReference type="Pfam" id="PF03407"/>
    </source>
</evidence>
<dbReference type="PANTHER" id="PTHR47032:SF1">
    <property type="entry name" value="UDP-D-XYLOSE:L-FUCOSE ALPHA-1,3-D-XYLOSYLTRANSFERASE-RELATED"/>
    <property type="match status" value="1"/>
</dbReference>
<dbReference type="GO" id="GO:0016757">
    <property type="term" value="F:glycosyltransferase activity"/>
    <property type="evidence" value="ECO:0007669"/>
    <property type="project" value="TreeGrafter"/>
</dbReference>
<comment type="similarity">
    <text evidence="1">Belongs to the glycosyltransferase 77 family.</text>
</comment>
<dbReference type="GO" id="GO:0005794">
    <property type="term" value="C:Golgi apparatus"/>
    <property type="evidence" value="ECO:0007669"/>
    <property type="project" value="TreeGrafter"/>
</dbReference>
<evidence type="ECO:0000313" key="5">
    <source>
        <dbReference type="Proteomes" id="UP000887568"/>
    </source>
</evidence>
<evidence type="ECO:0000313" key="4">
    <source>
        <dbReference type="EnsemblMetazoa" id="XP_038071759.1"/>
    </source>
</evidence>
<feature type="domain" description="Nucleotide-diphospho-sugar transferase" evidence="3">
    <location>
        <begin position="110"/>
        <end position="315"/>
    </location>
</feature>
<accession>A0A914B725</accession>
<dbReference type="InterPro" id="IPR052636">
    <property type="entry name" value="UDP-D-xylose:L-fucose_XylT"/>
</dbReference>
<name>A0A914B725_PATMI</name>
<organism evidence="4 5">
    <name type="scientific">Patiria miniata</name>
    <name type="common">Bat star</name>
    <name type="synonym">Asterina miniata</name>
    <dbReference type="NCBI Taxonomy" id="46514"/>
    <lineage>
        <taxon>Eukaryota</taxon>
        <taxon>Metazoa</taxon>
        <taxon>Echinodermata</taxon>
        <taxon>Eleutherozoa</taxon>
        <taxon>Asterozoa</taxon>
        <taxon>Asteroidea</taxon>
        <taxon>Valvatacea</taxon>
        <taxon>Valvatida</taxon>
        <taxon>Asterinidae</taxon>
        <taxon>Patiria</taxon>
    </lineage>
</organism>
<dbReference type="SUPFAM" id="SSF53448">
    <property type="entry name" value="Nucleotide-diphospho-sugar transferases"/>
    <property type="match status" value="1"/>
</dbReference>
<dbReference type="GeneID" id="119740505"/>
<dbReference type="Pfam" id="PF03407">
    <property type="entry name" value="Nucleotid_trans"/>
    <property type="match status" value="1"/>
</dbReference>
<dbReference type="PANTHER" id="PTHR47032">
    <property type="entry name" value="UDP-D-XYLOSE:L-FUCOSE ALPHA-1,3-D-XYLOSYLTRANSFERASE-RELATED"/>
    <property type="match status" value="1"/>
</dbReference>
<keyword evidence="2" id="KW-1133">Transmembrane helix</keyword>
<dbReference type="RefSeq" id="XP_038071759.1">
    <property type="nucleotide sequence ID" value="XM_038215831.1"/>
</dbReference>
<keyword evidence="2" id="KW-0472">Membrane</keyword>
<dbReference type="OrthoDB" id="1712432at2759"/>
<keyword evidence="2" id="KW-0812">Transmembrane</keyword>
<proteinExistence type="inferred from homology"/>
<sequence length="364" mass="41496">MKLAKVCKILFLGLTFVVIVFIGFSQTVLPLLPEHMIFRGWNSTEKNTGEQFGAVTDDVGLPFTNHGPVPDCIIRKKPGVVMLTTANLAFVDFVLNMLASVRKVGVCVDTTVIAEDGMAYDELQKYTKGDPAVNVLRTSSGEMDAMESRRGNAQYFGIMNKRQAYILSLLERGLEVLFTDSDTFWFRDPFPYFEGNYDMFIRGSRPHNQTRRINEIEFCAGFIYLKPTIATVQFVRTWVKVMEDYKKWGLLYPDQTVMNNLLKDDKPVHMNIKMLDPDLFPWGAAFFNPSWQKQNHPTVVMHAASIRGHPLKLQKFKELDMWLVNVKDFAGDSDSYEEPLLLALSCAFFLLFVIILLSIRRAGS</sequence>
<feature type="transmembrane region" description="Helical" evidence="2">
    <location>
        <begin position="340"/>
        <end position="359"/>
    </location>
</feature>
<dbReference type="InterPro" id="IPR005069">
    <property type="entry name" value="Nucl-diP-sugar_transferase"/>
</dbReference>
<protein>
    <recommendedName>
        <fullName evidence="3">Nucleotide-diphospho-sugar transferase domain-containing protein</fullName>
    </recommendedName>
</protein>
<dbReference type="Gene3D" id="3.90.550.10">
    <property type="entry name" value="Spore Coat Polysaccharide Biosynthesis Protein SpsA, Chain A"/>
    <property type="match status" value="1"/>
</dbReference>
<reference evidence="4" key="1">
    <citation type="submission" date="2022-11" db="UniProtKB">
        <authorList>
            <consortium name="EnsemblMetazoa"/>
        </authorList>
    </citation>
    <scope>IDENTIFICATION</scope>
</reference>